<feature type="compositionally biased region" description="Polar residues" evidence="2">
    <location>
        <begin position="78"/>
        <end position="88"/>
    </location>
</feature>
<evidence type="ECO:0000313" key="4">
    <source>
        <dbReference type="Proteomes" id="UP000515154"/>
    </source>
</evidence>
<dbReference type="InterPro" id="IPR006600">
    <property type="entry name" value="HTH_CenpB_DNA-bd_dom"/>
</dbReference>
<evidence type="ECO:0000256" key="2">
    <source>
        <dbReference type="SAM" id="MobiDB-lite"/>
    </source>
</evidence>
<evidence type="ECO:0000256" key="1">
    <source>
        <dbReference type="ARBA" id="ARBA00023125"/>
    </source>
</evidence>
<dbReference type="Proteomes" id="UP000515154">
    <property type="component" value="Unplaced"/>
</dbReference>
<accession>A0A6P7TQ25</accession>
<evidence type="ECO:0000259" key="3">
    <source>
        <dbReference type="PROSITE" id="PS51253"/>
    </source>
</evidence>
<proteinExistence type="predicted"/>
<feature type="domain" description="HTH CENPB-type" evidence="3">
    <location>
        <begin position="121"/>
        <end position="192"/>
    </location>
</feature>
<dbReference type="InterPro" id="IPR004875">
    <property type="entry name" value="DDE_SF_endonuclease_dom"/>
</dbReference>
<dbReference type="Pfam" id="PF03184">
    <property type="entry name" value="DDE_1"/>
    <property type="match status" value="1"/>
</dbReference>
<evidence type="ECO:0000313" key="5">
    <source>
        <dbReference type="RefSeq" id="XP_029653823.1"/>
    </source>
</evidence>
<dbReference type="GO" id="GO:0005634">
    <property type="term" value="C:nucleus"/>
    <property type="evidence" value="ECO:0007669"/>
    <property type="project" value="TreeGrafter"/>
</dbReference>
<dbReference type="GO" id="GO:0003677">
    <property type="term" value="F:DNA binding"/>
    <property type="evidence" value="ECO:0007669"/>
    <property type="project" value="UniProtKB-KW"/>
</dbReference>
<reference evidence="5" key="1">
    <citation type="submission" date="2025-08" db="UniProtKB">
        <authorList>
            <consortium name="RefSeq"/>
        </authorList>
    </citation>
    <scope>IDENTIFICATION</scope>
</reference>
<dbReference type="RefSeq" id="XP_029653823.1">
    <property type="nucleotide sequence ID" value="XM_029797963.1"/>
</dbReference>
<feature type="region of interest" description="Disordered" evidence="2">
    <location>
        <begin position="62"/>
        <end position="93"/>
    </location>
</feature>
<dbReference type="PROSITE" id="PS51253">
    <property type="entry name" value="HTH_CENPB"/>
    <property type="match status" value="1"/>
</dbReference>
<protein>
    <submittedName>
        <fullName evidence="5">Jerky protein homolog-like</fullName>
    </submittedName>
</protein>
<sequence>MTQIKSGRSLEVSATDCKKELELRIACENFHEFEVDCYFKLIDASINNERPQKTLPYFKRKSIPPVSKYPRGHPGESGDQQGSVSKRSSAAEPGETAEEIILVLEWVSTHVESQPTIFHRKLSRNPYLKFNEIDEDTMSWIEMMETRGAFLNDSIILTKAEDFAKKRQITEFKASRGWLEKFKRRHGLKLKKLYGESSTENFSNSEVNDFLINIRVKIKLYGRENVYNADETGLFYKALPCKSICKIKRYGHKLLKDRISIMFCSNMTGTDKLTPFIIGKFKNPRCSKNFSYRSFVTYHNSKKAWMDSMFFLIKLGDLASRRRNDHWERTWLF</sequence>
<dbReference type="InterPro" id="IPR009057">
    <property type="entry name" value="Homeodomain-like_sf"/>
</dbReference>
<dbReference type="InterPro" id="IPR050863">
    <property type="entry name" value="CenT-Element_Derived"/>
</dbReference>
<gene>
    <name evidence="5" type="primary">LOC115227015</name>
</gene>
<dbReference type="Gene3D" id="1.10.10.60">
    <property type="entry name" value="Homeodomain-like"/>
    <property type="match status" value="1"/>
</dbReference>
<dbReference type="PANTHER" id="PTHR19303">
    <property type="entry name" value="TRANSPOSON"/>
    <property type="match status" value="1"/>
</dbReference>
<name>A0A6P7TQ25_9MOLL</name>
<dbReference type="Pfam" id="PF03221">
    <property type="entry name" value="HTH_Tnp_Tc5"/>
    <property type="match status" value="1"/>
</dbReference>
<organism evidence="4 5">
    <name type="scientific">Octopus sinensis</name>
    <name type="common">East Asian common octopus</name>
    <dbReference type="NCBI Taxonomy" id="2607531"/>
    <lineage>
        <taxon>Eukaryota</taxon>
        <taxon>Metazoa</taxon>
        <taxon>Spiralia</taxon>
        <taxon>Lophotrochozoa</taxon>
        <taxon>Mollusca</taxon>
        <taxon>Cephalopoda</taxon>
        <taxon>Coleoidea</taxon>
        <taxon>Octopodiformes</taxon>
        <taxon>Octopoda</taxon>
        <taxon>Incirrata</taxon>
        <taxon>Octopodidae</taxon>
        <taxon>Octopus</taxon>
    </lineage>
</organism>
<dbReference type="SUPFAM" id="SSF46689">
    <property type="entry name" value="Homeodomain-like"/>
    <property type="match status" value="1"/>
</dbReference>
<dbReference type="SMART" id="SM00674">
    <property type="entry name" value="CENPB"/>
    <property type="match status" value="1"/>
</dbReference>
<dbReference type="AlphaFoldDB" id="A0A6P7TQ25"/>
<keyword evidence="1" id="KW-0238">DNA-binding</keyword>
<keyword evidence="4" id="KW-1185">Reference proteome</keyword>
<dbReference type="KEGG" id="osn:115227015"/>
<dbReference type="PANTHER" id="PTHR19303:SF73">
    <property type="entry name" value="PROTEIN PDC2"/>
    <property type="match status" value="1"/>
</dbReference>